<protein>
    <submittedName>
        <fullName evidence="1">Uncharacterized protein</fullName>
    </submittedName>
</protein>
<accession>A0AAV7KM22</accession>
<evidence type="ECO:0000313" key="1">
    <source>
        <dbReference type="EMBL" id="KAJ1079827.1"/>
    </source>
</evidence>
<organism evidence="1 2">
    <name type="scientific">Pleurodeles waltl</name>
    <name type="common">Iberian ribbed newt</name>
    <dbReference type="NCBI Taxonomy" id="8319"/>
    <lineage>
        <taxon>Eukaryota</taxon>
        <taxon>Metazoa</taxon>
        <taxon>Chordata</taxon>
        <taxon>Craniata</taxon>
        <taxon>Vertebrata</taxon>
        <taxon>Euteleostomi</taxon>
        <taxon>Amphibia</taxon>
        <taxon>Batrachia</taxon>
        <taxon>Caudata</taxon>
        <taxon>Salamandroidea</taxon>
        <taxon>Salamandridae</taxon>
        <taxon>Pleurodelinae</taxon>
        <taxon>Pleurodeles</taxon>
    </lineage>
</organism>
<sequence>MGEQGLSDAATEVWMADWDLEPTGLQEGHALDLADIQAALNDCSCPEPSMSAPLRLVEGIPESEDNIVSEDEEFDVCVVREGIIKESEPLAELQTDEIM</sequence>
<dbReference type="AlphaFoldDB" id="A0AAV7KM22"/>
<proteinExistence type="predicted"/>
<reference evidence="1" key="1">
    <citation type="journal article" date="2022" name="bioRxiv">
        <title>Sequencing and chromosome-scale assembly of the giantPleurodeles waltlgenome.</title>
        <authorList>
            <person name="Brown T."/>
            <person name="Elewa A."/>
            <person name="Iarovenko S."/>
            <person name="Subramanian E."/>
            <person name="Araus A.J."/>
            <person name="Petzold A."/>
            <person name="Susuki M."/>
            <person name="Suzuki K.-i.T."/>
            <person name="Hayashi T."/>
            <person name="Toyoda A."/>
            <person name="Oliveira C."/>
            <person name="Osipova E."/>
            <person name="Leigh N.D."/>
            <person name="Simon A."/>
            <person name="Yun M.H."/>
        </authorList>
    </citation>
    <scope>NUCLEOTIDE SEQUENCE</scope>
    <source>
        <strain evidence="1">20211129_DDA</strain>
        <tissue evidence="1">Liver</tissue>
    </source>
</reference>
<keyword evidence="2" id="KW-1185">Reference proteome</keyword>
<gene>
    <name evidence="1" type="ORF">NDU88_000060</name>
</gene>
<dbReference type="EMBL" id="JANPWB010000016">
    <property type="protein sequence ID" value="KAJ1079827.1"/>
    <property type="molecule type" value="Genomic_DNA"/>
</dbReference>
<name>A0AAV7KM22_PLEWA</name>
<dbReference type="Proteomes" id="UP001066276">
    <property type="component" value="Chromosome 12"/>
</dbReference>
<comment type="caution">
    <text evidence="1">The sequence shown here is derived from an EMBL/GenBank/DDBJ whole genome shotgun (WGS) entry which is preliminary data.</text>
</comment>
<evidence type="ECO:0000313" key="2">
    <source>
        <dbReference type="Proteomes" id="UP001066276"/>
    </source>
</evidence>